<gene>
    <name evidence="2" type="ORF">THAOC_00644</name>
</gene>
<accession>K0TRB8</accession>
<feature type="compositionally biased region" description="Acidic residues" evidence="1">
    <location>
        <begin position="268"/>
        <end position="277"/>
    </location>
</feature>
<evidence type="ECO:0000313" key="3">
    <source>
        <dbReference type="Proteomes" id="UP000266841"/>
    </source>
</evidence>
<sequence length="657" mass="72922">GRPERHNGKGVVAQNKEKYAKELAQFDDPDSKEATALRQKLFREDWQREMAEDAARRGDAPSSTTADVTMKIEEMQQNNADVFAIPEYFLYMSRAFATLEGIGLASDSSYSILQEESFQRAAAHFGGKKASSGPLLTSAGGCWVLLLTDNPTRHVENEEIAKMSTWRVEFVGDSGSGVGRIMEKLKSLEISFQHTKPLGVAVEVEVDTGSQVVLPLALVPTMDGDGPPASPNELFDPTQLTQNEQDVTDLAREPGGDRSLSGVGTSGSDDDDDDDAASEASSTRNARVQREAAARRRELASDLDDDEVEEPRPPSPSPIIPPPLPPPEQISLVPATLDALVEKIQSDPIGDPSDTEFITKQKEMYSEQVLRELERLCLDSEVPGRLPRRSGYDSLFFSSSLRKLSKPLNEANMQWKVALKALFLDEAVMTDSEGGKSCLSNGSTMQRFQPELPSNLTYTLCVVINCPKGEYQLTVDKAKDFLQDQKHKIRPIVNNYNASGNGSDMLVMDDIDSDCEELHNFNDDEDESDDRRRPRTESCEANWGRFKAERAHQKRAQRLLERVDSDDIERRNHLQELVMMNGDDRRSFLRGQPTSLLYIWDELDKHQLLFKVAAMLDANTGSSSTKTPASINRRGARGTKRSGKNKTSTYLPDCPGA</sequence>
<feature type="compositionally biased region" description="Basic residues" evidence="1">
    <location>
        <begin position="634"/>
        <end position="644"/>
    </location>
</feature>
<feature type="region of interest" description="Disordered" evidence="1">
    <location>
        <begin position="620"/>
        <end position="657"/>
    </location>
</feature>
<feature type="compositionally biased region" description="Basic and acidic residues" evidence="1">
    <location>
        <begin position="288"/>
        <end position="300"/>
    </location>
</feature>
<feature type="compositionally biased region" description="Pro residues" evidence="1">
    <location>
        <begin position="313"/>
        <end position="328"/>
    </location>
</feature>
<protein>
    <submittedName>
        <fullName evidence="2">Uncharacterized protein</fullName>
    </submittedName>
</protein>
<reference evidence="2 3" key="1">
    <citation type="journal article" date="2012" name="Genome Biol.">
        <title>Genome and low-iron response of an oceanic diatom adapted to chronic iron limitation.</title>
        <authorList>
            <person name="Lommer M."/>
            <person name="Specht M."/>
            <person name="Roy A.S."/>
            <person name="Kraemer L."/>
            <person name="Andreson R."/>
            <person name="Gutowska M.A."/>
            <person name="Wolf J."/>
            <person name="Bergner S.V."/>
            <person name="Schilhabel M.B."/>
            <person name="Klostermeier U.C."/>
            <person name="Beiko R.G."/>
            <person name="Rosenstiel P."/>
            <person name="Hippler M."/>
            <person name="Laroche J."/>
        </authorList>
    </citation>
    <scope>NUCLEOTIDE SEQUENCE [LARGE SCALE GENOMIC DNA]</scope>
    <source>
        <strain evidence="2 3">CCMP1005</strain>
    </source>
</reference>
<evidence type="ECO:0000313" key="2">
    <source>
        <dbReference type="EMBL" id="EJK77522.1"/>
    </source>
</evidence>
<name>K0TRB8_THAOC</name>
<dbReference type="Proteomes" id="UP000266841">
    <property type="component" value="Unassembled WGS sequence"/>
</dbReference>
<dbReference type="EMBL" id="AGNL01000761">
    <property type="protein sequence ID" value="EJK77522.1"/>
    <property type="molecule type" value="Genomic_DNA"/>
</dbReference>
<comment type="caution">
    <text evidence="2">The sequence shown here is derived from an EMBL/GenBank/DDBJ whole genome shotgun (WGS) entry which is preliminary data.</text>
</comment>
<proteinExistence type="predicted"/>
<organism evidence="2 3">
    <name type="scientific">Thalassiosira oceanica</name>
    <name type="common">Marine diatom</name>
    <dbReference type="NCBI Taxonomy" id="159749"/>
    <lineage>
        <taxon>Eukaryota</taxon>
        <taxon>Sar</taxon>
        <taxon>Stramenopiles</taxon>
        <taxon>Ochrophyta</taxon>
        <taxon>Bacillariophyta</taxon>
        <taxon>Coscinodiscophyceae</taxon>
        <taxon>Thalassiosirophycidae</taxon>
        <taxon>Thalassiosirales</taxon>
        <taxon>Thalassiosiraceae</taxon>
        <taxon>Thalassiosira</taxon>
    </lineage>
</organism>
<dbReference type="AlphaFoldDB" id="K0TRB8"/>
<feature type="compositionally biased region" description="Polar residues" evidence="1">
    <location>
        <begin position="620"/>
        <end position="630"/>
    </location>
</feature>
<feature type="region of interest" description="Disordered" evidence="1">
    <location>
        <begin position="250"/>
        <end position="329"/>
    </location>
</feature>
<feature type="non-terminal residue" evidence="2">
    <location>
        <position position="1"/>
    </location>
</feature>
<evidence type="ECO:0000256" key="1">
    <source>
        <dbReference type="SAM" id="MobiDB-lite"/>
    </source>
</evidence>
<keyword evidence="3" id="KW-1185">Reference proteome</keyword>